<keyword evidence="2" id="KW-1185">Reference proteome</keyword>
<proteinExistence type="predicted"/>
<name>A0A0L0G114_9EUKA</name>
<dbReference type="Proteomes" id="UP000054560">
    <property type="component" value="Unassembled WGS sequence"/>
</dbReference>
<evidence type="ECO:0000313" key="2">
    <source>
        <dbReference type="Proteomes" id="UP000054560"/>
    </source>
</evidence>
<protein>
    <submittedName>
        <fullName evidence="1">Uncharacterized protein</fullName>
    </submittedName>
</protein>
<accession>A0A0L0G114</accession>
<dbReference type="EMBL" id="KQ241889">
    <property type="protein sequence ID" value="KNC82817.1"/>
    <property type="molecule type" value="Genomic_DNA"/>
</dbReference>
<dbReference type="AlphaFoldDB" id="A0A0L0G114"/>
<reference evidence="1 2" key="1">
    <citation type="submission" date="2011-02" db="EMBL/GenBank/DDBJ databases">
        <title>The Genome Sequence of Sphaeroforma arctica JP610.</title>
        <authorList>
            <consortium name="The Broad Institute Genome Sequencing Platform"/>
            <person name="Russ C."/>
            <person name="Cuomo C."/>
            <person name="Young S.K."/>
            <person name="Zeng Q."/>
            <person name="Gargeya S."/>
            <person name="Alvarado L."/>
            <person name="Berlin A."/>
            <person name="Chapman S.B."/>
            <person name="Chen Z."/>
            <person name="Freedman E."/>
            <person name="Gellesch M."/>
            <person name="Goldberg J."/>
            <person name="Griggs A."/>
            <person name="Gujja S."/>
            <person name="Heilman E."/>
            <person name="Heiman D."/>
            <person name="Howarth C."/>
            <person name="Mehta T."/>
            <person name="Neiman D."/>
            <person name="Pearson M."/>
            <person name="Roberts A."/>
            <person name="Saif S."/>
            <person name="Shea T."/>
            <person name="Shenoy N."/>
            <person name="Sisk P."/>
            <person name="Stolte C."/>
            <person name="Sykes S."/>
            <person name="White J."/>
            <person name="Yandava C."/>
            <person name="Burger G."/>
            <person name="Gray M.W."/>
            <person name="Holland P.W.H."/>
            <person name="King N."/>
            <person name="Lang F.B.F."/>
            <person name="Roger A.J."/>
            <person name="Ruiz-Trillo I."/>
            <person name="Haas B."/>
            <person name="Nusbaum C."/>
            <person name="Birren B."/>
        </authorList>
    </citation>
    <scope>NUCLEOTIDE SEQUENCE [LARGE SCALE GENOMIC DNA]</scope>
    <source>
        <strain evidence="1 2">JP610</strain>
    </source>
</reference>
<dbReference type="GeneID" id="25905404"/>
<organism evidence="1 2">
    <name type="scientific">Sphaeroforma arctica JP610</name>
    <dbReference type="NCBI Taxonomy" id="667725"/>
    <lineage>
        <taxon>Eukaryota</taxon>
        <taxon>Ichthyosporea</taxon>
        <taxon>Ichthyophonida</taxon>
        <taxon>Sphaeroforma</taxon>
    </lineage>
</organism>
<evidence type="ECO:0000313" key="1">
    <source>
        <dbReference type="EMBL" id="KNC82817.1"/>
    </source>
</evidence>
<sequence>MLNISLIWILTTHSCNPKSHEEECSFNNICVLDANKPTQKWFVFDEMGYNNTVPFNIKRIGRSVFDLNIDVYHPKTNRFADIFGGRYNHILVANSIALEVFWFDNR</sequence>
<gene>
    <name evidence="1" type="ORF">SARC_04900</name>
</gene>
<dbReference type="RefSeq" id="XP_014156719.1">
    <property type="nucleotide sequence ID" value="XM_014301244.1"/>
</dbReference>